<organism evidence="3 4">
    <name type="scientific">Engystomops pustulosus</name>
    <name type="common">Tungara frog</name>
    <name type="synonym">Physalaemus pustulosus</name>
    <dbReference type="NCBI Taxonomy" id="76066"/>
    <lineage>
        <taxon>Eukaryota</taxon>
        <taxon>Metazoa</taxon>
        <taxon>Chordata</taxon>
        <taxon>Craniata</taxon>
        <taxon>Vertebrata</taxon>
        <taxon>Euteleostomi</taxon>
        <taxon>Amphibia</taxon>
        <taxon>Batrachia</taxon>
        <taxon>Anura</taxon>
        <taxon>Neobatrachia</taxon>
        <taxon>Hyloidea</taxon>
        <taxon>Leptodactylidae</taxon>
        <taxon>Leiuperinae</taxon>
        <taxon>Engystomops</taxon>
    </lineage>
</organism>
<name>A0AAV6YM75_ENGPU</name>
<dbReference type="PROSITE" id="PS51257">
    <property type="entry name" value="PROKAR_LIPOPROTEIN"/>
    <property type="match status" value="1"/>
</dbReference>
<dbReference type="EMBL" id="WNYA01044902">
    <property type="protein sequence ID" value="KAG8536369.1"/>
    <property type="molecule type" value="Genomic_DNA"/>
</dbReference>
<evidence type="ECO:0000313" key="3">
    <source>
        <dbReference type="EMBL" id="KAG8536369.1"/>
    </source>
</evidence>
<dbReference type="AlphaFoldDB" id="A0AAV6YM75"/>
<evidence type="ECO:0000256" key="1">
    <source>
        <dbReference type="SAM" id="MobiDB-lite"/>
    </source>
</evidence>
<sequence>MDPKPSFLHQLLSLLFTSLISCCLSGVACGTGSISEKTTIEVIALSLWPKSLKSFLRTFHLPLTLSLVPMWTMTTGSSPASPSRLSTQSATCRTRAPGKQHTVRYARSL</sequence>
<keyword evidence="4" id="KW-1185">Reference proteome</keyword>
<gene>
    <name evidence="3" type="ORF">GDO81_026508</name>
</gene>
<evidence type="ECO:0000256" key="2">
    <source>
        <dbReference type="SAM" id="SignalP"/>
    </source>
</evidence>
<protein>
    <recommendedName>
        <fullName evidence="5">Secreted protein</fullName>
    </recommendedName>
</protein>
<keyword evidence="2" id="KW-0732">Signal</keyword>
<feature type="chain" id="PRO_5043820874" description="Secreted protein" evidence="2">
    <location>
        <begin position="31"/>
        <end position="109"/>
    </location>
</feature>
<proteinExistence type="predicted"/>
<feature type="compositionally biased region" description="Polar residues" evidence="1">
    <location>
        <begin position="76"/>
        <end position="92"/>
    </location>
</feature>
<reference evidence="3" key="1">
    <citation type="thesis" date="2020" institute="ProQuest LLC" country="789 East Eisenhower Parkway, Ann Arbor, MI, USA">
        <title>Comparative Genomics and Chromosome Evolution.</title>
        <authorList>
            <person name="Mudd A.B."/>
        </authorList>
    </citation>
    <scope>NUCLEOTIDE SEQUENCE</scope>
    <source>
        <strain evidence="3">237g6f4</strain>
        <tissue evidence="3">Blood</tissue>
    </source>
</reference>
<accession>A0AAV6YM75</accession>
<feature type="signal peptide" evidence="2">
    <location>
        <begin position="1"/>
        <end position="30"/>
    </location>
</feature>
<evidence type="ECO:0000313" key="4">
    <source>
        <dbReference type="Proteomes" id="UP000824782"/>
    </source>
</evidence>
<feature type="region of interest" description="Disordered" evidence="1">
    <location>
        <begin position="76"/>
        <end position="102"/>
    </location>
</feature>
<dbReference type="Proteomes" id="UP000824782">
    <property type="component" value="Unassembled WGS sequence"/>
</dbReference>
<comment type="caution">
    <text evidence="3">The sequence shown here is derived from an EMBL/GenBank/DDBJ whole genome shotgun (WGS) entry which is preliminary data.</text>
</comment>
<evidence type="ECO:0008006" key="5">
    <source>
        <dbReference type="Google" id="ProtNLM"/>
    </source>
</evidence>